<protein>
    <submittedName>
        <fullName evidence="2">Uncharacterized protein</fullName>
    </submittedName>
</protein>
<evidence type="ECO:0000313" key="2">
    <source>
        <dbReference type="EMBL" id="GJU01003.1"/>
    </source>
</evidence>
<dbReference type="Proteomes" id="UP001151760">
    <property type="component" value="Unassembled WGS sequence"/>
</dbReference>
<dbReference type="EMBL" id="BQNB010020921">
    <property type="protein sequence ID" value="GJU01003.1"/>
    <property type="molecule type" value="Genomic_DNA"/>
</dbReference>
<evidence type="ECO:0000313" key="3">
    <source>
        <dbReference type="Proteomes" id="UP001151760"/>
    </source>
</evidence>
<feature type="region of interest" description="Disordered" evidence="1">
    <location>
        <begin position="102"/>
        <end position="155"/>
    </location>
</feature>
<proteinExistence type="predicted"/>
<name>A0ABQ5INU6_9ASTR</name>
<feature type="compositionally biased region" description="Low complexity" evidence="1">
    <location>
        <begin position="116"/>
        <end position="126"/>
    </location>
</feature>
<gene>
    <name evidence="2" type="ORF">Tco_1111341</name>
</gene>
<reference evidence="2" key="2">
    <citation type="submission" date="2022-01" db="EMBL/GenBank/DDBJ databases">
        <authorList>
            <person name="Yamashiro T."/>
            <person name="Shiraishi A."/>
            <person name="Satake H."/>
            <person name="Nakayama K."/>
        </authorList>
    </citation>
    <scope>NUCLEOTIDE SEQUENCE</scope>
</reference>
<accession>A0ABQ5INU6</accession>
<evidence type="ECO:0000256" key="1">
    <source>
        <dbReference type="SAM" id="MobiDB-lite"/>
    </source>
</evidence>
<feature type="compositionally biased region" description="Polar residues" evidence="1">
    <location>
        <begin position="141"/>
        <end position="155"/>
    </location>
</feature>
<sequence>MFEAEARSEHAAIGSAPCVLSTVVDKDSKKPQARGARIAKSLPGSPRVVLLYLLLSWRLRNLFLLDEEEGLLSPPLDDIAFFNPHSMSLDIFEILTITSNDAGQPPSHRLSDDHSIAPPSSSSRLSGYIEDDHEPHYPKSPVSSALNEWVTTSQH</sequence>
<keyword evidence="3" id="KW-1185">Reference proteome</keyword>
<comment type="caution">
    <text evidence="2">The sequence shown here is derived from an EMBL/GenBank/DDBJ whole genome shotgun (WGS) entry which is preliminary data.</text>
</comment>
<organism evidence="2 3">
    <name type="scientific">Tanacetum coccineum</name>
    <dbReference type="NCBI Taxonomy" id="301880"/>
    <lineage>
        <taxon>Eukaryota</taxon>
        <taxon>Viridiplantae</taxon>
        <taxon>Streptophyta</taxon>
        <taxon>Embryophyta</taxon>
        <taxon>Tracheophyta</taxon>
        <taxon>Spermatophyta</taxon>
        <taxon>Magnoliopsida</taxon>
        <taxon>eudicotyledons</taxon>
        <taxon>Gunneridae</taxon>
        <taxon>Pentapetalae</taxon>
        <taxon>asterids</taxon>
        <taxon>campanulids</taxon>
        <taxon>Asterales</taxon>
        <taxon>Asteraceae</taxon>
        <taxon>Asteroideae</taxon>
        <taxon>Anthemideae</taxon>
        <taxon>Anthemidinae</taxon>
        <taxon>Tanacetum</taxon>
    </lineage>
</organism>
<reference evidence="2" key="1">
    <citation type="journal article" date="2022" name="Int. J. Mol. Sci.">
        <title>Draft Genome of Tanacetum Coccineum: Genomic Comparison of Closely Related Tanacetum-Family Plants.</title>
        <authorList>
            <person name="Yamashiro T."/>
            <person name="Shiraishi A."/>
            <person name="Nakayama K."/>
            <person name="Satake H."/>
        </authorList>
    </citation>
    <scope>NUCLEOTIDE SEQUENCE</scope>
</reference>